<accession>A0A3M0KWX4</accession>
<comment type="caution">
    <text evidence="2">The sequence shown here is derived from an EMBL/GenBank/DDBJ whole genome shotgun (WGS) entry which is preliminary data.</text>
</comment>
<dbReference type="Proteomes" id="UP000269221">
    <property type="component" value="Unassembled WGS sequence"/>
</dbReference>
<evidence type="ECO:0000313" key="3">
    <source>
        <dbReference type="Proteomes" id="UP000269221"/>
    </source>
</evidence>
<evidence type="ECO:0000313" key="2">
    <source>
        <dbReference type="EMBL" id="RMC17191.1"/>
    </source>
</evidence>
<sequence>MEVLENVQGKATELVKRVEEKSDEEQLRVSCLEERKLRENFIALYNSLKGRCSRVGIGLCSQAAGNSLRGQGLDLQQGGLVWFIERVKDIGTEVTIPRGVKRKTGHGI</sequence>
<dbReference type="OrthoDB" id="276744at2759"/>
<feature type="coiled-coil region" evidence="1">
    <location>
        <begin position="4"/>
        <end position="35"/>
    </location>
</feature>
<evidence type="ECO:0000256" key="1">
    <source>
        <dbReference type="SAM" id="Coils"/>
    </source>
</evidence>
<reference evidence="2 3" key="1">
    <citation type="submission" date="2018-07" db="EMBL/GenBank/DDBJ databases">
        <title>A high quality draft genome assembly of the barn swallow (H. rustica rustica).</title>
        <authorList>
            <person name="Formenti G."/>
            <person name="Chiara M."/>
            <person name="Poveda L."/>
            <person name="Francoijs K.-J."/>
            <person name="Bonisoli-Alquati A."/>
            <person name="Canova L."/>
            <person name="Gianfranceschi L."/>
            <person name="Horner D.S."/>
            <person name="Saino N."/>
        </authorList>
    </citation>
    <scope>NUCLEOTIDE SEQUENCE [LARGE SCALE GENOMIC DNA]</scope>
    <source>
        <strain evidence="2">Chelidonia</strain>
        <tissue evidence="2">Blood</tissue>
    </source>
</reference>
<gene>
    <name evidence="2" type="ORF">DUI87_05768</name>
</gene>
<keyword evidence="3" id="KW-1185">Reference proteome</keyword>
<organism evidence="2 3">
    <name type="scientific">Hirundo rustica rustica</name>
    <dbReference type="NCBI Taxonomy" id="333673"/>
    <lineage>
        <taxon>Eukaryota</taxon>
        <taxon>Metazoa</taxon>
        <taxon>Chordata</taxon>
        <taxon>Craniata</taxon>
        <taxon>Vertebrata</taxon>
        <taxon>Euteleostomi</taxon>
        <taxon>Archelosauria</taxon>
        <taxon>Archosauria</taxon>
        <taxon>Dinosauria</taxon>
        <taxon>Saurischia</taxon>
        <taxon>Theropoda</taxon>
        <taxon>Coelurosauria</taxon>
        <taxon>Aves</taxon>
        <taxon>Neognathae</taxon>
        <taxon>Neoaves</taxon>
        <taxon>Telluraves</taxon>
        <taxon>Australaves</taxon>
        <taxon>Passeriformes</taxon>
        <taxon>Sylvioidea</taxon>
        <taxon>Hirundinidae</taxon>
        <taxon>Hirundo</taxon>
    </lineage>
</organism>
<proteinExistence type="predicted"/>
<dbReference type="AlphaFoldDB" id="A0A3M0KWX4"/>
<name>A0A3M0KWX4_HIRRU</name>
<dbReference type="EMBL" id="QRBI01000099">
    <property type="protein sequence ID" value="RMC17191.1"/>
    <property type="molecule type" value="Genomic_DNA"/>
</dbReference>
<protein>
    <submittedName>
        <fullName evidence="2">Uncharacterized protein</fullName>
    </submittedName>
</protein>
<keyword evidence="1" id="KW-0175">Coiled coil</keyword>